<dbReference type="EMBL" id="GGFJ01013565">
    <property type="protein sequence ID" value="MBW62706.1"/>
    <property type="molecule type" value="Transcribed_RNA"/>
</dbReference>
<sequence length="80" mass="9236">MRGKVTLSLVALHCTEQEKECVDFSLSFFLSLSHTHSMFSRDILFLLKYRVILFQNGCVPHLPEYTSVTTRSSKRIAAWL</sequence>
<evidence type="ECO:0000313" key="1">
    <source>
        <dbReference type="EMBL" id="MBW62706.1"/>
    </source>
</evidence>
<accession>A0A2M4CBH9</accession>
<name>A0A2M4CBH9_9DIPT</name>
<dbReference type="AlphaFoldDB" id="A0A2M4CBH9"/>
<proteinExistence type="predicted"/>
<protein>
    <submittedName>
        <fullName evidence="1">Putative secreted protein</fullName>
    </submittedName>
</protein>
<reference evidence="1" key="1">
    <citation type="submission" date="2018-01" db="EMBL/GenBank/DDBJ databases">
        <title>An insight into the sialome of Amazonian anophelines.</title>
        <authorList>
            <person name="Ribeiro J.M."/>
            <person name="Scarpassa V."/>
            <person name="Calvo E."/>
        </authorList>
    </citation>
    <scope>NUCLEOTIDE SEQUENCE</scope>
    <source>
        <tissue evidence="1">Salivary glands</tissue>
    </source>
</reference>
<organism evidence="1">
    <name type="scientific">Anopheles marajoara</name>
    <dbReference type="NCBI Taxonomy" id="58244"/>
    <lineage>
        <taxon>Eukaryota</taxon>
        <taxon>Metazoa</taxon>
        <taxon>Ecdysozoa</taxon>
        <taxon>Arthropoda</taxon>
        <taxon>Hexapoda</taxon>
        <taxon>Insecta</taxon>
        <taxon>Pterygota</taxon>
        <taxon>Neoptera</taxon>
        <taxon>Endopterygota</taxon>
        <taxon>Diptera</taxon>
        <taxon>Nematocera</taxon>
        <taxon>Culicoidea</taxon>
        <taxon>Culicidae</taxon>
        <taxon>Anophelinae</taxon>
        <taxon>Anopheles</taxon>
    </lineage>
</organism>